<dbReference type="Proteomes" id="UP000808146">
    <property type="component" value="Unassembled WGS sequence"/>
</dbReference>
<dbReference type="Pfam" id="PF04023">
    <property type="entry name" value="FeoA"/>
    <property type="match status" value="1"/>
</dbReference>
<protein>
    <submittedName>
        <fullName evidence="3">Ferrous iron transport protein A</fullName>
    </submittedName>
</protein>
<organism evidence="3 4">
    <name type="scientific">Candidatus Dechloromonas phosphorivorans</name>
    <dbReference type="NCBI Taxonomy" id="2899244"/>
    <lineage>
        <taxon>Bacteria</taxon>
        <taxon>Pseudomonadati</taxon>
        <taxon>Pseudomonadota</taxon>
        <taxon>Betaproteobacteria</taxon>
        <taxon>Rhodocyclales</taxon>
        <taxon>Azonexaceae</taxon>
        <taxon>Dechloromonas</taxon>
    </lineage>
</organism>
<dbReference type="SUPFAM" id="SSF50037">
    <property type="entry name" value="C-terminal domain of transcriptional repressors"/>
    <property type="match status" value="1"/>
</dbReference>
<evidence type="ECO:0000259" key="2">
    <source>
        <dbReference type="SMART" id="SM00899"/>
    </source>
</evidence>
<evidence type="ECO:0000313" key="3">
    <source>
        <dbReference type="EMBL" id="MBK8890992.1"/>
    </source>
</evidence>
<reference evidence="3" key="1">
    <citation type="submission" date="2020-10" db="EMBL/GenBank/DDBJ databases">
        <title>Connecting structure to function with the recovery of over 1000 high-quality activated sludge metagenome-assembled genomes encoding full-length rRNA genes using long-read sequencing.</title>
        <authorList>
            <person name="Singleton C.M."/>
            <person name="Petriglieri F."/>
            <person name="Kristensen J.M."/>
            <person name="Kirkegaard R.H."/>
            <person name="Michaelsen T.Y."/>
            <person name="Andersen M.H."/>
            <person name="Karst S.M."/>
            <person name="Dueholm M.S."/>
            <person name="Nielsen P.H."/>
            <person name="Albertsen M."/>
        </authorList>
    </citation>
    <scope>NUCLEOTIDE SEQUENCE</scope>
    <source>
        <strain evidence="3">OdNE_18-Q3-R46-58_BAT3C.305</strain>
    </source>
</reference>
<dbReference type="GO" id="GO:0046914">
    <property type="term" value="F:transition metal ion binding"/>
    <property type="evidence" value="ECO:0007669"/>
    <property type="project" value="InterPro"/>
</dbReference>
<accession>A0A9D7LNC0</accession>
<evidence type="ECO:0000256" key="1">
    <source>
        <dbReference type="ARBA" id="ARBA00023004"/>
    </source>
</evidence>
<evidence type="ECO:0000313" key="4">
    <source>
        <dbReference type="Proteomes" id="UP000808146"/>
    </source>
</evidence>
<name>A0A9D7LNC0_9RHOO</name>
<dbReference type="AlphaFoldDB" id="A0A9D7LNC0"/>
<keyword evidence="1" id="KW-0408">Iron</keyword>
<comment type="caution">
    <text evidence="3">The sequence shown here is derived from an EMBL/GenBank/DDBJ whole genome shotgun (WGS) entry which is preliminary data.</text>
</comment>
<dbReference type="SMART" id="SM00899">
    <property type="entry name" value="FeoA"/>
    <property type="match status" value="1"/>
</dbReference>
<sequence length="91" mass="10144">MTPKPEIRKAARLPLAFIPPGQEVRLAGFGDEIDPLQREQLTAYGLAESRPLKVLQQRPMTVILADEVELALEHAVARYIWVEKDVGEVPG</sequence>
<dbReference type="Gene3D" id="2.30.30.90">
    <property type="match status" value="1"/>
</dbReference>
<dbReference type="EMBL" id="JADKBR010000016">
    <property type="protein sequence ID" value="MBK8890992.1"/>
    <property type="molecule type" value="Genomic_DNA"/>
</dbReference>
<feature type="domain" description="Ferrous iron transporter FeoA-like" evidence="2">
    <location>
        <begin position="13"/>
        <end position="84"/>
    </location>
</feature>
<proteinExistence type="predicted"/>
<gene>
    <name evidence="3" type="ORF">IPN75_11735</name>
</gene>
<dbReference type="InterPro" id="IPR008988">
    <property type="entry name" value="Transcriptional_repressor_C"/>
</dbReference>
<dbReference type="InterPro" id="IPR007167">
    <property type="entry name" value="Fe-transptr_FeoA-like"/>
</dbReference>
<dbReference type="InterPro" id="IPR038157">
    <property type="entry name" value="FeoA_core_dom"/>
</dbReference>